<dbReference type="PANTHER" id="PTHR36933:SF1">
    <property type="entry name" value="SLL0788 PROTEIN"/>
    <property type="match status" value="1"/>
</dbReference>
<evidence type="ECO:0000313" key="3">
    <source>
        <dbReference type="EMBL" id="GIH27468.1"/>
    </source>
</evidence>
<accession>A0A919URH3</accession>
<reference evidence="3" key="1">
    <citation type="submission" date="2021-01" db="EMBL/GenBank/DDBJ databases">
        <title>Whole genome shotgun sequence of Acrocarpospora phusangensis NBRC 108782.</title>
        <authorList>
            <person name="Komaki H."/>
            <person name="Tamura T."/>
        </authorList>
    </citation>
    <scope>NUCLEOTIDE SEQUENCE</scope>
    <source>
        <strain evidence="3">NBRC 108782</strain>
    </source>
</reference>
<feature type="signal peptide" evidence="1">
    <location>
        <begin position="1"/>
        <end position="26"/>
    </location>
</feature>
<dbReference type="AlphaFoldDB" id="A0A919URH3"/>
<feature type="domain" description="DUF305" evidence="2">
    <location>
        <begin position="28"/>
        <end position="171"/>
    </location>
</feature>
<dbReference type="InterPro" id="IPR005183">
    <property type="entry name" value="DUF305_CopM-like"/>
</dbReference>
<dbReference type="PANTHER" id="PTHR36933">
    <property type="entry name" value="SLL0788 PROTEIN"/>
    <property type="match status" value="1"/>
</dbReference>
<evidence type="ECO:0000313" key="4">
    <source>
        <dbReference type="Proteomes" id="UP000640052"/>
    </source>
</evidence>
<keyword evidence="1" id="KW-0732">Signal</keyword>
<gene>
    <name evidence="3" type="ORF">Aph01nite_57780</name>
</gene>
<evidence type="ECO:0000256" key="1">
    <source>
        <dbReference type="SAM" id="SignalP"/>
    </source>
</evidence>
<dbReference type="EMBL" id="BOOA01000056">
    <property type="protein sequence ID" value="GIH27468.1"/>
    <property type="molecule type" value="Genomic_DNA"/>
</dbReference>
<dbReference type="PROSITE" id="PS51257">
    <property type="entry name" value="PROKAR_LIPOPROTEIN"/>
    <property type="match status" value="1"/>
</dbReference>
<dbReference type="Pfam" id="PF03713">
    <property type="entry name" value="DUF305"/>
    <property type="match status" value="1"/>
</dbReference>
<dbReference type="RefSeq" id="WP_204044122.1">
    <property type="nucleotide sequence ID" value="NZ_BOOA01000056.1"/>
</dbReference>
<dbReference type="Proteomes" id="UP000640052">
    <property type="component" value="Unassembled WGS sequence"/>
</dbReference>
<proteinExistence type="predicted"/>
<keyword evidence="4" id="KW-1185">Reference proteome</keyword>
<evidence type="ECO:0000259" key="2">
    <source>
        <dbReference type="Pfam" id="PF03713"/>
    </source>
</evidence>
<name>A0A919URH3_9ACTN</name>
<protein>
    <submittedName>
        <fullName evidence="3">DUF305 domain-containing protein</fullName>
    </submittedName>
</protein>
<dbReference type="InterPro" id="IPR012347">
    <property type="entry name" value="Ferritin-like"/>
</dbReference>
<sequence>MRRYALLAALLLTGCGAVETPSAVNASDVMFLQMMVAHNQQGVGLAKLAEGRDVRPEVRTLAAAMGSTQSTEVQRMSRWLVEWDQPLTAAPDEHAHHGGMPETTKAELARLRDAPDADFESRLLNTMIAHQDDAIQLARYETGGGTNPGALELARQIDVSRKAQIDYMLGLLDSAPRKS</sequence>
<comment type="caution">
    <text evidence="3">The sequence shown here is derived from an EMBL/GenBank/DDBJ whole genome shotgun (WGS) entry which is preliminary data.</text>
</comment>
<feature type="chain" id="PRO_5036998484" evidence="1">
    <location>
        <begin position="27"/>
        <end position="179"/>
    </location>
</feature>
<organism evidence="3 4">
    <name type="scientific">Acrocarpospora phusangensis</name>
    <dbReference type="NCBI Taxonomy" id="1070424"/>
    <lineage>
        <taxon>Bacteria</taxon>
        <taxon>Bacillati</taxon>
        <taxon>Actinomycetota</taxon>
        <taxon>Actinomycetes</taxon>
        <taxon>Streptosporangiales</taxon>
        <taxon>Streptosporangiaceae</taxon>
        <taxon>Acrocarpospora</taxon>
    </lineage>
</organism>
<dbReference type="Gene3D" id="1.20.1260.10">
    <property type="match status" value="1"/>
</dbReference>